<proteinExistence type="predicted"/>
<evidence type="ECO:0000256" key="2">
    <source>
        <dbReference type="SAM" id="SignalP"/>
    </source>
</evidence>
<feature type="signal peptide" evidence="2">
    <location>
        <begin position="1"/>
        <end position="28"/>
    </location>
</feature>
<keyword evidence="1" id="KW-0472">Membrane</keyword>
<dbReference type="AlphaFoldDB" id="A0A6B8WDD5"/>
<keyword evidence="1" id="KW-0812">Transmembrane</keyword>
<reference evidence="3 4" key="1">
    <citation type="submission" date="2019-11" db="EMBL/GenBank/DDBJ databases">
        <title>Complete genome sequence of Corynebacterium kalinowskii 1959, a novel Corynebacterium species isolated from soil of a small paddock in Vilsendorf, Germany.</title>
        <authorList>
            <person name="Schaffert L."/>
            <person name="Ruwe M."/>
            <person name="Milse J."/>
            <person name="Hanuschka K."/>
            <person name="Ortseifen V."/>
            <person name="Droste J."/>
            <person name="Brandt D."/>
            <person name="Schlueter L."/>
            <person name="Kutter Y."/>
            <person name="Vinke S."/>
            <person name="Viehoefer P."/>
            <person name="Jacob L."/>
            <person name="Luebke N.-C."/>
            <person name="Schulte-Berndt E."/>
            <person name="Hain C."/>
            <person name="Linder M."/>
            <person name="Schmidt P."/>
            <person name="Wollenschlaeger L."/>
            <person name="Luttermann T."/>
            <person name="Thieme E."/>
            <person name="Hassa J."/>
            <person name="Haak M."/>
            <person name="Wittchen M."/>
            <person name="Mentz A."/>
            <person name="Persicke M."/>
            <person name="Busche T."/>
            <person name="Ruckert C."/>
        </authorList>
    </citation>
    <scope>NUCLEOTIDE SEQUENCE [LARGE SCALE GENOMIC DNA]</scope>
    <source>
        <strain evidence="3 4">2039</strain>
    </source>
</reference>
<keyword evidence="4" id="KW-1185">Reference proteome</keyword>
<feature type="transmembrane region" description="Helical" evidence="1">
    <location>
        <begin position="614"/>
        <end position="635"/>
    </location>
</feature>
<keyword evidence="2" id="KW-0732">Signal</keyword>
<gene>
    <name evidence="3" type="ORF">COCCU_10455</name>
</gene>
<dbReference type="Proteomes" id="UP000424462">
    <property type="component" value="Chromosome"/>
</dbReference>
<keyword evidence="1" id="KW-1133">Transmembrane helix</keyword>
<evidence type="ECO:0000256" key="1">
    <source>
        <dbReference type="SAM" id="Phobius"/>
    </source>
</evidence>
<dbReference type="KEGG" id="cok:COCCU_10455"/>
<accession>A0A6B8WDD5</accession>
<evidence type="ECO:0000313" key="3">
    <source>
        <dbReference type="EMBL" id="QGU08010.1"/>
    </source>
</evidence>
<name>A0A6B8WDD5_9CORY</name>
<evidence type="ECO:0000313" key="4">
    <source>
        <dbReference type="Proteomes" id="UP000424462"/>
    </source>
</evidence>
<protein>
    <submittedName>
        <fullName evidence="3">Uncharacterized protein</fullName>
    </submittedName>
</protein>
<dbReference type="RefSeq" id="WP_156231436.1">
    <property type="nucleotide sequence ID" value="NZ_CP046455.1"/>
</dbReference>
<feature type="chain" id="PRO_5025652429" evidence="2">
    <location>
        <begin position="29"/>
        <end position="656"/>
    </location>
</feature>
<dbReference type="EMBL" id="CP046455">
    <property type="protein sequence ID" value="QGU08010.1"/>
    <property type="molecule type" value="Genomic_DNA"/>
</dbReference>
<organism evidence="3 4">
    <name type="scientific">Corynebacterium occultum</name>
    <dbReference type="NCBI Taxonomy" id="2675219"/>
    <lineage>
        <taxon>Bacteria</taxon>
        <taxon>Bacillati</taxon>
        <taxon>Actinomycetota</taxon>
        <taxon>Actinomycetes</taxon>
        <taxon>Mycobacteriales</taxon>
        <taxon>Corynebacteriaceae</taxon>
        <taxon>Corynebacterium</taxon>
    </lineage>
</organism>
<sequence length="656" mass="70471" precursor="true">MPRPKFLSLTALGVIAGLSLPLAPTATAVTDPTLSFNSLGLGEIADFPGRIATVELVIPVPEGTSPVVLNGQFQIPAEYSGGRIEVYAEGELLGIQELDLDRADEDDPGSVTVELPIAGVPVDQGVASIQVRSFLDPLIEDWCTWDDGLFQPQLRDATVEFFGQTRHPESVADFLPQVMEKLSIYLPAEPDEAEAAAAFEVTTAMSQRYRSQAPEIEVLALPAGSAQPSALAGDFERQIVIIAEDKPEVSVGQSGAEGVHLRLAGEDLALLDQARLLSTELLELADEENATVENLVEAPDLAPAATTVQELGNYRLAGEGLARTQVSIGLDRSRLGSFPGDLELKLQGSYTPLPEANAGQVLYRVGETILDQHPMDDSGIIDRDILIPRDLLGRFSQLDVEVLSTGTVDCGHTQPIRLRIDGTSEISTDLVDIPKSVGFLALPQALLPRVDVALADITLAEVQRTVRILNGIQSLSGSRLRPELVSWEEALAGQRPALLIDTTGQRFTELDLPVRKEGEVLKVAGGEGELRLAEKDFASLQTSWDAEGSRMIIAAGSTAAPELLDQTLNWLEAQPRRWSQLQGQALVTFAGSEPVDVLGAAQSDPGQDRSAHRWGWILGGIFLLLILVGAVVLMLRSRAQGPVPQADPQESEQRGR</sequence>